<dbReference type="OrthoDB" id="336088at2759"/>
<dbReference type="SUPFAM" id="SSF46689">
    <property type="entry name" value="Homeodomain-like"/>
    <property type="match status" value="1"/>
</dbReference>
<reference evidence="12" key="2">
    <citation type="journal article" date="2022" name="Microbiol. Resour. Announc.">
        <title>Whole-Genome Sequence of Entomortierella parvispora E1425, a Mucoromycotan Fungus Associated with Burkholderiaceae-Related Endosymbiotic Bacteria.</title>
        <authorList>
            <person name="Herlambang A."/>
            <person name="Guo Y."/>
            <person name="Takashima Y."/>
            <person name="Narisawa K."/>
            <person name="Ohta H."/>
            <person name="Nishizawa T."/>
        </authorList>
    </citation>
    <scope>NUCLEOTIDE SEQUENCE</scope>
    <source>
        <strain evidence="12">E1425</strain>
    </source>
</reference>
<dbReference type="InterPro" id="IPR013088">
    <property type="entry name" value="Znf_NHR/GATA"/>
</dbReference>
<dbReference type="Gene3D" id="1.10.10.60">
    <property type="entry name" value="Homeodomain-like"/>
    <property type="match status" value="1"/>
</dbReference>
<dbReference type="AlphaFoldDB" id="A0A9P3HF01"/>
<dbReference type="Gene3D" id="3.30.40.10">
    <property type="entry name" value="Zinc/RING finger domain, C3HC4 (zinc finger)"/>
    <property type="match status" value="2"/>
</dbReference>
<dbReference type="InterPro" id="IPR043151">
    <property type="entry name" value="BAH_sf"/>
</dbReference>
<dbReference type="EMBL" id="BQFW01000010">
    <property type="protein sequence ID" value="GJJ75107.1"/>
    <property type="molecule type" value="Genomic_DNA"/>
</dbReference>
<dbReference type="InterPro" id="IPR011011">
    <property type="entry name" value="Znf_FYVE_PHD"/>
</dbReference>
<evidence type="ECO:0000256" key="1">
    <source>
        <dbReference type="ARBA" id="ARBA00022723"/>
    </source>
</evidence>
<dbReference type="InterPro" id="IPR000949">
    <property type="entry name" value="ELM2_dom"/>
</dbReference>
<dbReference type="PROSITE" id="PS50016">
    <property type="entry name" value="ZF_PHD_2"/>
    <property type="match status" value="1"/>
</dbReference>
<dbReference type="GO" id="GO:0036205">
    <property type="term" value="P:histone catabolic process"/>
    <property type="evidence" value="ECO:0007669"/>
    <property type="project" value="TreeGrafter"/>
</dbReference>
<dbReference type="SUPFAM" id="SSF57903">
    <property type="entry name" value="FYVE/PHD zinc finger"/>
    <property type="match status" value="2"/>
</dbReference>
<dbReference type="InterPro" id="IPR017884">
    <property type="entry name" value="SANT_dom"/>
</dbReference>
<evidence type="ECO:0000259" key="11">
    <source>
        <dbReference type="PROSITE" id="PS51293"/>
    </source>
</evidence>
<protein>
    <submittedName>
        <fullName evidence="12">Uncharacterized protein</fullName>
    </submittedName>
</protein>
<keyword evidence="1" id="KW-0479">Metal-binding</keyword>
<accession>A0A9P3HF01</accession>
<dbReference type="SMART" id="SM00249">
    <property type="entry name" value="PHD"/>
    <property type="match status" value="2"/>
</dbReference>
<dbReference type="Gene3D" id="3.30.50.10">
    <property type="entry name" value="Erythroid Transcription Factor GATA-1, subunit A"/>
    <property type="match status" value="1"/>
</dbReference>
<feature type="domain" description="PHD-type" evidence="8">
    <location>
        <begin position="749"/>
        <end position="799"/>
    </location>
</feature>
<dbReference type="InterPro" id="IPR013083">
    <property type="entry name" value="Znf_RING/FYVE/PHD"/>
</dbReference>
<gene>
    <name evidence="12" type="ORF">EMPS_07465</name>
</gene>
<dbReference type="GO" id="GO:0004842">
    <property type="term" value="F:ubiquitin-protein transferase activity"/>
    <property type="evidence" value="ECO:0007669"/>
    <property type="project" value="TreeGrafter"/>
</dbReference>
<dbReference type="InterPro" id="IPR001005">
    <property type="entry name" value="SANT/Myb"/>
</dbReference>
<dbReference type="FunFam" id="1.10.10.60:FF:000012">
    <property type="entry name" value="Metastasis-associated 1 family, member 3"/>
    <property type="match status" value="1"/>
</dbReference>
<dbReference type="PROSITE" id="PS51293">
    <property type="entry name" value="SANT"/>
    <property type="match status" value="1"/>
</dbReference>
<dbReference type="PANTHER" id="PTHR47672">
    <property type="entry name" value="E3 UBIQUITIN-PROTEIN LIGASE SNT2"/>
    <property type="match status" value="1"/>
</dbReference>
<dbReference type="InterPro" id="IPR029617">
    <property type="entry name" value="Snt2"/>
</dbReference>
<feature type="compositionally biased region" description="Low complexity" evidence="7">
    <location>
        <begin position="239"/>
        <end position="262"/>
    </location>
</feature>
<evidence type="ECO:0000259" key="8">
    <source>
        <dbReference type="PROSITE" id="PS50016"/>
    </source>
</evidence>
<proteinExistence type="predicted"/>
<feature type="compositionally biased region" description="Basic and acidic residues" evidence="7">
    <location>
        <begin position="687"/>
        <end position="707"/>
    </location>
</feature>
<dbReference type="SMART" id="SM00401">
    <property type="entry name" value="ZnF_GATA"/>
    <property type="match status" value="1"/>
</dbReference>
<dbReference type="GO" id="GO:0008270">
    <property type="term" value="F:zinc ion binding"/>
    <property type="evidence" value="ECO:0007669"/>
    <property type="project" value="UniProtKB-KW"/>
</dbReference>
<dbReference type="GO" id="GO:0006355">
    <property type="term" value="P:regulation of DNA-templated transcription"/>
    <property type="evidence" value="ECO:0007669"/>
    <property type="project" value="InterPro"/>
</dbReference>
<evidence type="ECO:0000256" key="7">
    <source>
        <dbReference type="SAM" id="MobiDB-lite"/>
    </source>
</evidence>
<evidence type="ECO:0000259" key="9">
    <source>
        <dbReference type="PROSITE" id="PS51038"/>
    </source>
</evidence>
<dbReference type="GO" id="GO:0043565">
    <property type="term" value="F:sequence-specific DNA binding"/>
    <property type="evidence" value="ECO:0007669"/>
    <property type="project" value="InterPro"/>
</dbReference>
<dbReference type="Pfam" id="PF13831">
    <property type="entry name" value="PHD_2"/>
    <property type="match status" value="1"/>
</dbReference>
<feature type="compositionally biased region" description="Polar residues" evidence="7">
    <location>
        <begin position="371"/>
        <end position="381"/>
    </location>
</feature>
<evidence type="ECO:0000256" key="4">
    <source>
        <dbReference type="ARBA" id="ARBA00023125"/>
    </source>
</evidence>
<evidence type="ECO:0000313" key="12">
    <source>
        <dbReference type="EMBL" id="GJJ75107.1"/>
    </source>
</evidence>
<keyword evidence="2 6" id="KW-0863">Zinc-finger</keyword>
<dbReference type="Gene3D" id="2.30.30.490">
    <property type="match status" value="1"/>
</dbReference>
<feature type="domain" description="BAH" evidence="9">
    <location>
        <begin position="21"/>
        <end position="137"/>
    </location>
</feature>
<dbReference type="Pfam" id="PF01426">
    <property type="entry name" value="BAH"/>
    <property type="match status" value="1"/>
</dbReference>
<evidence type="ECO:0000256" key="6">
    <source>
        <dbReference type="PROSITE-ProRule" id="PRU00146"/>
    </source>
</evidence>
<dbReference type="GO" id="GO:0048189">
    <property type="term" value="C:Lid2 complex"/>
    <property type="evidence" value="ECO:0007669"/>
    <property type="project" value="TreeGrafter"/>
</dbReference>
<evidence type="ECO:0000313" key="13">
    <source>
        <dbReference type="Proteomes" id="UP000827284"/>
    </source>
</evidence>
<dbReference type="GO" id="GO:0003682">
    <property type="term" value="F:chromatin binding"/>
    <property type="evidence" value="ECO:0007669"/>
    <property type="project" value="InterPro"/>
</dbReference>
<dbReference type="SMART" id="SM00717">
    <property type="entry name" value="SANT"/>
    <property type="match status" value="1"/>
</dbReference>
<sequence>MTGLSQSTSGRITSTELKDGTVISINDHVYMASEFTGESYYIGRVMEFGKLIKGKPLQVRVGWYYRPKDVMARKNHDPRLLVATMHSDMNPVSSIRGRCTVLHQAYISDLDSYKKIPDHFYYNQLFDRYIHRFYDVLPVESVRNLPSDVAEELGRRYQYIVVEAGTASEYTDAHRVCLICKRWCASGEALKCIMCHGFHHMLCINPPMLRKPSKGFAFQCAVCTKLAMESPSLPPGPKTSANNNSSNINSSNGVTVGSSASSGQNSPRGSPKQTSVSTLTVIPTANGHSGGPNSRTNSRIGSNAISFTTAPQEEKMSHMWPFRYFGTHADIRDIFDPDDRVYPRASSRVGTRYQAMVVKWEGPGQILATSTIFDDPQNSTARGRSRKGGRGGRPSNKLRVVEELTESQSRAHSASLDAVQDGPETPVTPSSPARSAADDLIHTERGGDDTVSLLYSKPSHIADEFVTSYLDRIKEIKNLPLPMHSADLVDKALNTLQRSGFDADKAIAELGKVNQKTFDIQDWSQDEIEAFEEGIRLFGHELFAVKKRVETRSMKDIVRFFYQWKKTERYQPVYSIFTNVNKPNKKFKSVGRGEVTSPILGAGRLKPSEQESSAADSLLDFDAIILPSSENANKFECAHCGTSTTTAWRRAPGEIDKKKRYPKVYCNDCGNDWARYVTLPPLDAQKEGSKKFKKDREKDKDKDRDLAAKSSVVTSTDSSMAVKRKRADMKTTTSKKVKEQSRSPSPVPEAPCAVCDNLAGPNEHLLKCHGCRLLVHRDCYGIAESVSNRKWYCDPCTNNQNPTCSTTYNCKPTL</sequence>
<feature type="domain" description="SANT" evidence="11">
    <location>
        <begin position="522"/>
        <end position="569"/>
    </location>
</feature>
<evidence type="ECO:0000256" key="2">
    <source>
        <dbReference type="ARBA" id="ARBA00022771"/>
    </source>
</evidence>
<dbReference type="CDD" id="cd15489">
    <property type="entry name" value="PHD_SF"/>
    <property type="match status" value="1"/>
</dbReference>
<feature type="domain" description="ELM2" evidence="10">
    <location>
        <begin position="345"/>
        <end position="514"/>
    </location>
</feature>
<evidence type="ECO:0000256" key="5">
    <source>
        <dbReference type="ARBA" id="ARBA00023242"/>
    </source>
</evidence>
<dbReference type="InterPro" id="IPR009057">
    <property type="entry name" value="Homeodomain-like_sf"/>
</dbReference>
<feature type="region of interest" description="Disordered" evidence="7">
    <location>
        <begin position="371"/>
        <end position="441"/>
    </location>
</feature>
<dbReference type="InterPro" id="IPR001025">
    <property type="entry name" value="BAH_dom"/>
</dbReference>
<comment type="caution">
    <text evidence="12">The sequence shown here is derived from an EMBL/GenBank/DDBJ whole genome shotgun (WGS) entry which is preliminary data.</text>
</comment>
<dbReference type="InterPro" id="IPR019787">
    <property type="entry name" value="Znf_PHD-finger"/>
</dbReference>
<feature type="region of interest" description="Disordered" evidence="7">
    <location>
        <begin position="687"/>
        <end position="746"/>
    </location>
</feature>
<dbReference type="Proteomes" id="UP000827284">
    <property type="component" value="Unassembled WGS sequence"/>
</dbReference>
<dbReference type="InterPro" id="IPR019786">
    <property type="entry name" value="Zinc_finger_PHD-type_CS"/>
</dbReference>
<evidence type="ECO:0000256" key="3">
    <source>
        <dbReference type="ARBA" id="ARBA00022833"/>
    </source>
</evidence>
<dbReference type="Pfam" id="PF00249">
    <property type="entry name" value="Myb_DNA-binding"/>
    <property type="match status" value="1"/>
</dbReference>
<keyword evidence="3" id="KW-0862">Zinc</keyword>
<keyword evidence="4" id="KW-0238">DNA-binding</keyword>
<keyword evidence="5" id="KW-0539">Nucleus</keyword>
<dbReference type="PROSITE" id="PS01359">
    <property type="entry name" value="ZF_PHD_1"/>
    <property type="match status" value="1"/>
</dbReference>
<organism evidence="12 13">
    <name type="scientific">Entomortierella parvispora</name>
    <dbReference type="NCBI Taxonomy" id="205924"/>
    <lineage>
        <taxon>Eukaryota</taxon>
        <taxon>Fungi</taxon>
        <taxon>Fungi incertae sedis</taxon>
        <taxon>Mucoromycota</taxon>
        <taxon>Mortierellomycotina</taxon>
        <taxon>Mortierellomycetes</taxon>
        <taxon>Mortierellales</taxon>
        <taxon>Mortierellaceae</taxon>
        <taxon>Entomortierella</taxon>
    </lineage>
</organism>
<dbReference type="SUPFAM" id="SSF57716">
    <property type="entry name" value="Glucocorticoid receptor-like (DNA-binding domain)"/>
    <property type="match status" value="1"/>
</dbReference>
<dbReference type="PROSITE" id="PS51038">
    <property type="entry name" value="BAH"/>
    <property type="match status" value="1"/>
</dbReference>
<dbReference type="SMART" id="SM00439">
    <property type="entry name" value="BAH"/>
    <property type="match status" value="1"/>
</dbReference>
<dbReference type="InterPro" id="IPR001965">
    <property type="entry name" value="Znf_PHD"/>
</dbReference>
<feature type="compositionally biased region" description="Polar residues" evidence="7">
    <location>
        <begin position="263"/>
        <end position="302"/>
    </location>
</feature>
<dbReference type="PANTHER" id="PTHR47672:SF1">
    <property type="entry name" value="E3 UBIQUITIN-PROTEIN LIGASE SNT2"/>
    <property type="match status" value="1"/>
</dbReference>
<name>A0A9P3HF01_9FUNG</name>
<dbReference type="InterPro" id="IPR000679">
    <property type="entry name" value="Znf_GATA"/>
</dbReference>
<reference evidence="12" key="1">
    <citation type="submission" date="2021-11" db="EMBL/GenBank/DDBJ databases">
        <authorList>
            <person name="Herlambang A."/>
            <person name="Guo Y."/>
            <person name="Takashima Y."/>
            <person name="Nishizawa T."/>
        </authorList>
    </citation>
    <scope>NUCLEOTIDE SEQUENCE</scope>
    <source>
        <strain evidence="12">E1425</strain>
    </source>
</reference>
<dbReference type="PROSITE" id="PS51156">
    <property type="entry name" value="ELM2"/>
    <property type="match status" value="1"/>
</dbReference>
<evidence type="ECO:0000259" key="10">
    <source>
        <dbReference type="PROSITE" id="PS51156"/>
    </source>
</evidence>
<dbReference type="CDD" id="cd00202">
    <property type="entry name" value="ZnF_GATA"/>
    <property type="match status" value="1"/>
</dbReference>
<keyword evidence="13" id="KW-1185">Reference proteome</keyword>
<feature type="region of interest" description="Disordered" evidence="7">
    <location>
        <begin position="232"/>
        <end position="302"/>
    </location>
</feature>